<keyword evidence="5" id="KW-1185">Reference proteome</keyword>
<keyword evidence="2" id="KW-0472">Membrane</keyword>
<evidence type="ECO:0000259" key="3">
    <source>
        <dbReference type="Pfam" id="PF06580"/>
    </source>
</evidence>
<evidence type="ECO:0000256" key="1">
    <source>
        <dbReference type="SAM" id="Coils"/>
    </source>
</evidence>
<feature type="coiled-coil region" evidence="1">
    <location>
        <begin position="173"/>
        <end position="200"/>
    </location>
</feature>
<evidence type="ECO:0000256" key="2">
    <source>
        <dbReference type="SAM" id="Phobius"/>
    </source>
</evidence>
<dbReference type="PANTHER" id="PTHR34220:SF7">
    <property type="entry name" value="SENSOR HISTIDINE KINASE YPDA"/>
    <property type="match status" value="1"/>
</dbReference>
<feature type="transmembrane region" description="Helical" evidence="2">
    <location>
        <begin position="84"/>
        <end position="103"/>
    </location>
</feature>
<keyword evidence="2" id="KW-1133">Transmembrane helix</keyword>
<comment type="caution">
    <text evidence="4">The sequence shown here is derived from an EMBL/GenBank/DDBJ whole genome shotgun (WGS) entry which is preliminary data.</text>
</comment>
<feature type="transmembrane region" description="Helical" evidence="2">
    <location>
        <begin position="156"/>
        <end position="172"/>
    </location>
</feature>
<evidence type="ECO:0000313" key="5">
    <source>
        <dbReference type="Proteomes" id="UP001497416"/>
    </source>
</evidence>
<name>A0ABP1ETH3_9FLAO</name>
<evidence type="ECO:0000313" key="4">
    <source>
        <dbReference type="EMBL" id="CAL2093499.1"/>
    </source>
</evidence>
<keyword evidence="2" id="KW-0812">Transmembrane</keyword>
<feature type="transmembrane region" description="Helical" evidence="2">
    <location>
        <begin position="55"/>
        <end position="72"/>
    </location>
</feature>
<dbReference type="Pfam" id="PF06580">
    <property type="entry name" value="His_kinase"/>
    <property type="match status" value="1"/>
</dbReference>
<feature type="transmembrane region" description="Helical" evidence="2">
    <location>
        <begin position="24"/>
        <end position="43"/>
    </location>
</feature>
<keyword evidence="4" id="KW-0418">Kinase</keyword>
<keyword evidence="1" id="KW-0175">Coiled coil</keyword>
<accession>A0ABP1ETH3</accession>
<sequence>MKLKLKKYLYNQDENLSGLESKRITILNFCCFLMTFDILFFTIKRAIENELNSQILFSYITYLVLFITVYFLQQKKYYVQARILFLISFAFSVFMLTQVLFIHENTEYNYLGLPILALFFFDRKWVHYITLLIAMFLFFIPYYITGNRNLDNFIPAEKVFLFIILFLVVKFFKDVNESNEKKLKNAYEELEENKQNELSSLRFKLLKSQLNPHFMFNSLNSIQNLVLKENKHEAYEYLTKFSSFLRENLKMSKDSFISLEDEIQLLNQYLELEKLRFGNDFQYEIEEVLDKENIKIPSMIIQPFVENAIKHGLLHKKTGIKKVTVKFMLDEILECTIIDNGIGIKASREINELNDLKSNSDSIKLIEERLTLLKDYYKTNIGISYIDIPEGTKVIVKIPYTA</sequence>
<reference evidence="4 5" key="1">
    <citation type="submission" date="2024-05" db="EMBL/GenBank/DDBJ databases">
        <authorList>
            <person name="Duchaud E."/>
        </authorList>
    </citation>
    <scope>NUCLEOTIDE SEQUENCE [LARGE SCALE GENOMIC DNA]</scope>
    <source>
        <strain evidence="4">Ena-SAMPLE-TAB-13-05-2024-13:56:06:370-140302</strain>
    </source>
</reference>
<feature type="domain" description="Signal transduction histidine kinase internal region" evidence="3">
    <location>
        <begin position="202"/>
        <end position="281"/>
    </location>
</feature>
<dbReference type="PANTHER" id="PTHR34220">
    <property type="entry name" value="SENSOR HISTIDINE KINASE YPDA"/>
    <property type="match status" value="1"/>
</dbReference>
<dbReference type="Gene3D" id="3.30.565.10">
    <property type="entry name" value="Histidine kinase-like ATPase, C-terminal domain"/>
    <property type="match status" value="1"/>
</dbReference>
<gene>
    <name evidence="4" type="ORF">T190607A01A_50216</name>
</gene>
<dbReference type="SUPFAM" id="SSF55874">
    <property type="entry name" value="ATPase domain of HSP90 chaperone/DNA topoisomerase II/histidine kinase"/>
    <property type="match status" value="1"/>
</dbReference>
<proteinExistence type="predicted"/>
<organism evidence="4 5">
    <name type="scientific">Tenacibaculum platacis</name>
    <dbReference type="NCBI Taxonomy" id="3137852"/>
    <lineage>
        <taxon>Bacteria</taxon>
        <taxon>Pseudomonadati</taxon>
        <taxon>Bacteroidota</taxon>
        <taxon>Flavobacteriia</taxon>
        <taxon>Flavobacteriales</taxon>
        <taxon>Flavobacteriaceae</taxon>
        <taxon>Tenacibaculum</taxon>
    </lineage>
</organism>
<dbReference type="Proteomes" id="UP001497416">
    <property type="component" value="Unassembled WGS sequence"/>
</dbReference>
<protein>
    <submittedName>
        <fullName evidence="4">Histidine kinase</fullName>
    </submittedName>
</protein>
<dbReference type="InterPro" id="IPR036890">
    <property type="entry name" value="HATPase_C_sf"/>
</dbReference>
<keyword evidence="4" id="KW-0808">Transferase</keyword>
<dbReference type="GO" id="GO:0016301">
    <property type="term" value="F:kinase activity"/>
    <property type="evidence" value="ECO:0007669"/>
    <property type="project" value="UniProtKB-KW"/>
</dbReference>
<dbReference type="InterPro" id="IPR010559">
    <property type="entry name" value="Sig_transdc_His_kin_internal"/>
</dbReference>
<dbReference type="EMBL" id="CAXIXY010000007">
    <property type="protein sequence ID" value="CAL2093499.1"/>
    <property type="molecule type" value="Genomic_DNA"/>
</dbReference>
<dbReference type="InterPro" id="IPR050640">
    <property type="entry name" value="Bact_2-comp_sensor_kinase"/>
</dbReference>
<feature type="transmembrane region" description="Helical" evidence="2">
    <location>
        <begin position="125"/>
        <end position="144"/>
    </location>
</feature>
<dbReference type="RefSeq" id="WP_348713629.1">
    <property type="nucleotide sequence ID" value="NZ_CAXIXY010000007.1"/>
</dbReference>